<evidence type="ECO:0000313" key="2">
    <source>
        <dbReference type="EMBL" id="TCT12392.1"/>
    </source>
</evidence>
<evidence type="ECO:0000313" key="3">
    <source>
        <dbReference type="Proteomes" id="UP000295678"/>
    </source>
</evidence>
<dbReference type="EMBL" id="SMAK01000002">
    <property type="protein sequence ID" value="TCT12392.1"/>
    <property type="molecule type" value="Genomic_DNA"/>
</dbReference>
<gene>
    <name evidence="2" type="ORF">EDC22_10275</name>
</gene>
<comment type="caution">
    <text evidence="2">The sequence shown here is derived from an EMBL/GenBank/DDBJ whole genome shotgun (WGS) entry which is preliminary data.</text>
</comment>
<proteinExistence type="predicted"/>
<keyword evidence="1" id="KW-1133">Transmembrane helix</keyword>
<protein>
    <submittedName>
        <fullName evidence="2">Uncharacterized protein</fullName>
    </submittedName>
</protein>
<dbReference type="OrthoDB" id="9790967at2"/>
<keyword evidence="1" id="KW-0812">Transmembrane</keyword>
<name>A0A4R3MIR0_9HYPH</name>
<evidence type="ECO:0000256" key="1">
    <source>
        <dbReference type="SAM" id="Phobius"/>
    </source>
</evidence>
<dbReference type="Proteomes" id="UP000295678">
    <property type="component" value="Unassembled WGS sequence"/>
</dbReference>
<keyword evidence="1" id="KW-0472">Membrane</keyword>
<dbReference type="RefSeq" id="WP_132805189.1">
    <property type="nucleotide sequence ID" value="NZ_SMAK01000002.1"/>
</dbReference>
<feature type="transmembrane region" description="Helical" evidence="1">
    <location>
        <begin position="17"/>
        <end position="37"/>
    </location>
</feature>
<accession>A0A4R3MIR0</accession>
<keyword evidence="3" id="KW-1185">Reference proteome</keyword>
<dbReference type="AlphaFoldDB" id="A0A4R3MIR0"/>
<sequence>MADALAQKRDDLVPTDWFSVMALVLLGTRFVQGLIFWGGASCRLFYDFHETAGVDLAVKLDFDRPGFVVGDRGHCLPALMRRISLSTAHGTSGSLPRSAYERTAHRVTGVPAPATSPLPFSGSTTR</sequence>
<organism evidence="2 3">
    <name type="scientific">Tepidamorphus gemmatus</name>
    <dbReference type="NCBI Taxonomy" id="747076"/>
    <lineage>
        <taxon>Bacteria</taxon>
        <taxon>Pseudomonadati</taxon>
        <taxon>Pseudomonadota</taxon>
        <taxon>Alphaproteobacteria</taxon>
        <taxon>Hyphomicrobiales</taxon>
        <taxon>Tepidamorphaceae</taxon>
        <taxon>Tepidamorphus</taxon>
    </lineage>
</organism>
<reference evidence="2 3" key="1">
    <citation type="submission" date="2019-03" db="EMBL/GenBank/DDBJ databases">
        <title>Genomic Encyclopedia of Type Strains, Phase IV (KMG-IV): sequencing the most valuable type-strain genomes for metagenomic binning, comparative biology and taxonomic classification.</title>
        <authorList>
            <person name="Goeker M."/>
        </authorList>
    </citation>
    <scope>NUCLEOTIDE SEQUENCE [LARGE SCALE GENOMIC DNA]</scope>
    <source>
        <strain evidence="2 3">DSM 19345</strain>
    </source>
</reference>